<comment type="caution">
    <text evidence="2">The sequence shown here is derived from an EMBL/GenBank/DDBJ whole genome shotgun (WGS) entry which is preliminary data.</text>
</comment>
<protein>
    <submittedName>
        <fullName evidence="2">PQQ-binding-like beta-propeller repeat protein</fullName>
    </submittedName>
</protein>
<dbReference type="Proteomes" id="UP000625527">
    <property type="component" value="Unassembled WGS sequence"/>
</dbReference>
<dbReference type="SUPFAM" id="SSF50998">
    <property type="entry name" value="Quinoprotein alcohol dehydrogenase-like"/>
    <property type="match status" value="1"/>
</dbReference>
<keyword evidence="1" id="KW-1133">Transmembrane helix</keyword>
<sequence>MGRQDRIVFDLVEGEHEINEADDGRGGQGGPSRSGGGELLRDLGSAFLARMVGARGWVSRHRAASLIATGVAAAVVLTAAGFGTVREQHRVDLLRTAPGGVESLAGPPEEAWRHVPAGATNLAGWYGFGTGAVAIGRNVVFLEGEQSAVNRSGLHDLDERLRWDDAELVAIDVRSGEESWRVPLGDDPECTPPEAGGAARVLDEIVCLVGRPDERSVIAVDAAGEASEPRRLAPEDLRAELTPAWNGLVVRAHSRGEAPDVDCSDAAMFPRGCTLSDDDPTWRVVVHAEDARTGDEVWRETVPWNDDLSSCLETTVNAGEPVIDPTALSLSVWGGLIHVRGCGVEASFRADGKATTGDDVRLSESGDLFFVQDYDYESNETTATVRTADGAEVLTTNGWLPDVDATDGTTSDMFVLMTELGSSLHGYRLDGSPAWELENVAEAMVGRVGQVGIFRRHDGRSTGIDLDSGDVLWEQSADEVIVDGAVRPPTAFTDGRSLLLASTPDAYQIIYGDDGDVLPQDAGRSHLIAVDVGTGRTRWTVESEDTIWFAVDGRLLSVAADGSLVGYRG</sequence>
<proteinExistence type="predicted"/>
<evidence type="ECO:0000313" key="2">
    <source>
        <dbReference type="EMBL" id="MBE1877953.1"/>
    </source>
</evidence>
<keyword evidence="1" id="KW-0812">Transmembrane</keyword>
<reference evidence="2 3" key="1">
    <citation type="submission" date="2020-10" db="EMBL/GenBank/DDBJ databases">
        <title>Myceligenerans pegani sp. nov., an endophytic actinomycete isolated from Peganum harmala L. in Xinjiang, China.</title>
        <authorList>
            <person name="Xin L."/>
        </authorList>
    </citation>
    <scope>NUCLEOTIDE SEQUENCE [LARGE SCALE GENOMIC DNA]</scope>
    <source>
        <strain evidence="2 3">TRM65318</strain>
    </source>
</reference>
<keyword evidence="3" id="KW-1185">Reference proteome</keyword>
<accession>A0ABR9N2S3</accession>
<name>A0ABR9N2S3_9MICO</name>
<dbReference type="RefSeq" id="WP_192864499.1">
    <property type="nucleotide sequence ID" value="NZ_JADAQT010000106.1"/>
</dbReference>
<evidence type="ECO:0000313" key="3">
    <source>
        <dbReference type="Proteomes" id="UP000625527"/>
    </source>
</evidence>
<gene>
    <name evidence="2" type="ORF">IHE71_19875</name>
</gene>
<dbReference type="InterPro" id="IPR015943">
    <property type="entry name" value="WD40/YVTN_repeat-like_dom_sf"/>
</dbReference>
<dbReference type="EMBL" id="JADAQT010000106">
    <property type="protein sequence ID" value="MBE1877953.1"/>
    <property type="molecule type" value="Genomic_DNA"/>
</dbReference>
<keyword evidence="1" id="KW-0472">Membrane</keyword>
<dbReference type="InterPro" id="IPR011047">
    <property type="entry name" value="Quinoprotein_ADH-like_sf"/>
</dbReference>
<evidence type="ECO:0000256" key="1">
    <source>
        <dbReference type="SAM" id="Phobius"/>
    </source>
</evidence>
<dbReference type="Gene3D" id="2.130.10.10">
    <property type="entry name" value="YVTN repeat-like/Quinoprotein amine dehydrogenase"/>
    <property type="match status" value="2"/>
</dbReference>
<feature type="transmembrane region" description="Helical" evidence="1">
    <location>
        <begin position="63"/>
        <end position="85"/>
    </location>
</feature>
<organism evidence="2 3">
    <name type="scientific">Myceligenerans pegani</name>
    <dbReference type="NCBI Taxonomy" id="2776917"/>
    <lineage>
        <taxon>Bacteria</taxon>
        <taxon>Bacillati</taxon>
        <taxon>Actinomycetota</taxon>
        <taxon>Actinomycetes</taxon>
        <taxon>Micrococcales</taxon>
        <taxon>Promicromonosporaceae</taxon>
        <taxon>Myceligenerans</taxon>
    </lineage>
</organism>